<dbReference type="PANTHER" id="PTHR43047">
    <property type="entry name" value="TWO-COMPONENT HISTIDINE PROTEIN KINASE"/>
    <property type="match status" value="1"/>
</dbReference>
<keyword evidence="10" id="KW-0547">Nucleotide-binding</keyword>
<protein>
    <recommendedName>
        <fullName evidence="2">histidine kinase</fullName>
        <ecNumber evidence="2">2.7.13.3</ecNumber>
    </recommendedName>
</protein>
<dbReference type="SMART" id="SM00388">
    <property type="entry name" value="HisKA"/>
    <property type="match status" value="1"/>
</dbReference>
<dbReference type="InterPro" id="IPR003594">
    <property type="entry name" value="HATPase_dom"/>
</dbReference>
<evidence type="ECO:0000256" key="3">
    <source>
        <dbReference type="ARBA" id="ARBA00022553"/>
    </source>
</evidence>
<dbReference type="PROSITE" id="PS50109">
    <property type="entry name" value="HIS_KIN"/>
    <property type="match status" value="1"/>
</dbReference>
<keyword evidence="3 7" id="KW-0597">Phosphoprotein</keyword>
<proteinExistence type="predicted"/>
<accession>A0ABT4YWL6</accession>
<dbReference type="InterPro" id="IPR036890">
    <property type="entry name" value="HATPase_C_sf"/>
</dbReference>
<dbReference type="CDD" id="cd17546">
    <property type="entry name" value="REC_hyHK_CKI1_RcsC-like"/>
    <property type="match status" value="1"/>
</dbReference>
<keyword evidence="4" id="KW-0808">Transferase</keyword>
<feature type="domain" description="Response regulatory" evidence="9">
    <location>
        <begin position="265"/>
        <end position="387"/>
    </location>
</feature>
<sequence>MLEQKLVRATTAKNLFLAKMSHEIRTPISAVAGYVDLIHNSDPSQHQKYLRNISTSVEHLLNLVNDILDISSIEENKINLAHKKFNILEILNSVISTLKFKSNINKIKVVTKIQANQSKYFVGDETRIKQIILNLVSNAVKFSNGKPIEVRISIGKSKYNEKKKISIMVKDQGCGVNTSNREKIYQAFSQLGSSESYFEGTGLGLAIVKELSQLMNGSVKIFSKEGHGTLVATAIHLEESDRINHQAPKFTVYDSSESKLLKNKTICIAEDQTFNREILKLMAQNEGAKVIAYEDGDDLIKAVKSNHLPAKIDCFFLDIHMPIMSGIETLSVLREFKEYEKTPAYFITADAVQDNLERYRSNAYNLSGIYLKPLKRQELIHCVNNSIELTLNDSSS</sequence>
<dbReference type="SMART" id="SM00387">
    <property type="entry name" value="HATPase_c"/>
    <property type="match status" value="1"/>
</dbReference>
<dbReference type="SMART" id="SM00448">
    <property type="entry name" value="REC"/>
    <property type="match status" value="1"/>
</dbReference>
<evidence type="ECO:0000256" key="4">
    <source>
        <dbReference type="ARBA" id="ARBA00022679"/>
    </source>
</evidence>
<organism evidence="10 11">
    <name type="scientific">Vibrio algarum</name>
    <dbReference type="NCBI Taxonomy" id="3020714"/>
    <lineage>
        <taxon>Bacteria</taxon>
        <taxon>Pseudomonadati</taxon>
        <taxon>Pseudomonadota</taxon>
        <taxon>Gammaproteobacteria</taxon>
        <taxon>Vibrionales</taxon>
        <taxon>Vibrionaceae</taxon>
        <taxon>Vibrio</taxon>
    </lineage>
</organism>
<gene>
    <name evidence="10" type="ORF">PGX00_20440</name>
</gene>
<dbReference type="PROSITE" id="PS50110">
    <property type="entry name" value="RESPONSE_REGULATORY"/>
    <property type="match status" value="1"/>
</dbReference>
<comment type="catalytic activity">
    <reaction evidence="1">
        <text>ATP + protein L-histidine = ADP + protein N-phospho-L-histidine.</text>
        <dbReference type="EC" id="2.7.13.3"/>
    </reaction>
</comment>
<dbReference type="EMBL" id="JAQLOI010000003">
    <property type="protein sequence ID" value="MDB1125898.1"/>
    <property type="molecule type" value="Genomic_DNA"/>
</dbReference>
<evidence type="ECO:0000256" key="5">
    <source>
        <dbReference type="ARBA" id="ARBA00022777"/>
    </source>
</evidence>
<dbReference type="CDD" id="cd00082">
    <property type="entry name" value="HisKA"/>
    <property type="match status" value="1"/>
</dbReference>
<dbReference type="Proteomes" id="UP001210678">
    <property type="component" value="Unassembled WGS sequence"/>
</dbReference>
<evidence type="ECO:0000313" key="10">
    <source>
        <dbReference type="EMBL" id="MDB1125898.1"/>
    </source>
</evidence>
<evidence type="ECO:0000259" key="8">
    <source>
        <dbReference type="PROSITE" id="PS50109"/>
    </source>
</evidence>
<comment type="caution">
    <text evidence="10">The sequence shown here is derived from an EMBL/GenBank/DDBJ whole genome shotgun (WGS) entry which is preliminary data.</text>
</comment>
<dbReference type="Gene3D" id="3.40.50.2300">
    <property type="match status" value="1"/>
</dbReference>
<dbReference type="InterPro" id="IPR011006">
    <property type="entry name" value="CheY-like_superfamily"/>
</dbReference>
<keyword evidence="5" id="KW-0418">Kinase</keyword>
<dbReference type="Gene3D" id="3.30.565.10">
    <property type="entry name" value="Histidine kinase-like ATPase, C-terminal domain"/>
    <property type="match status" value="1"/>
</dbReference>
<dbReference type="InterPro" id="IPR004358">
    <property type="entry name" value="Sig_transdc_His_kin-like_C"/>
</dbReference>
<dbReference type="InterPro" id="IPR003661">
    <property type="entry name" value="HisK_dim/P_dom"/>
</dbReference>
<dbReference type="EC" id="2.7.13.3" evidence="2"/>
<reference evidence="10 11" key="1">
    <citation type="submission" date="2023-01" db="EMBL/GenBank/DDBJ databases">
        <title>Vibrio sp. KJ40-1 sp.nov, isolated from marine algae.</title>
        <authorList>
            <person name="Butt M."/>
            <person name="Kim J.M.J."/>
            <person name="Jeon C.O.C."/>
        </authorList>
    </citation>
    <scope>NUCLEOTIDE SEQUENCE [LARGE SCALE GENOMIC DNA]</scope>
    <source>
        <strain evidence="10 11">KJ40-1</strain>
    </source>
</reference>
<name>A0ABT4YWL6_9VIBR</name>
<dbReference type="InterPro" id="IPR001789">
    <property type="entry name" value="Sig_transdc_resp-reg_receiver"/>
</dbReference>
<dbReference type="Pfam" id="PF00512">
    <property type="entry name" value="HisKA"/>
    <property type="match status" value="1"/>
</dbReference>
<evidence type="ECO:0000259" key="9">
    <source>
        <dbReference type="PROSITE" id="PS50110"/>
    </source>
</evidence>
<dbReference type="GO" id="GO:0005524">
    <property type="term" value="F:ATP binding"/>
    <property type="evidence" value="ECO:0007669"/>
    <property type="project" value="UniProtKB-KW"/>
</dbReference>
<dbReference type="InterPro" id="IPR005467">
    <property type="entry name" value="His_kinase_dom"/>
</dbReference>
<dbReference type="SUPFAM" id="SSF52172">
    <property type="entry name" value="CheY-like"/>
    <property type="match status" value="1"/>
</dbReference>
<evidence type="ECO:0000256" key="7">
    <source>
        <dbReference type="PROSITE-ProRule" id="PRU00169"/>
    </source>
</evidence>
<keyword evidence="6" id="KW-0378">Hydrolase</keyword>
<evidence type="ECO:0000256" key="2">
    <source>
        <dbReference type="ARBA" id="ARBA00012438"/>
    </source>
</evidence>
<keyword evidence="10" id="KW-0067">ATP-binding</keyword>
<evidence type="ECO:0000256" key="1">
    <source>
        <dbReference type="ARBA" id="ARBA00000085"/>
    </source>
</evidence>
<dbReference type="SUPFAM" id="SSF55874">
    <property type="entry name" value="ATPase domain of HSP90 chaperone/DNA topoisomerase II/histidine kinase"/>
    <property type="match status" value="1"/>
</dbReference>
<feature type="domain" description="Histidine kinase" evidence="8">
    <location>
        <begin position="19"/>
        <end position="239"/>
    </location>
</feature>
<dbReference type="Pfam" id="PF02518">
    <property type="entry name" value="HATPase_c"/>
    <property type="match status" value="1"/>
</dbReference>
<evidence type="ECO:0000313" key="11">
    <source>
        <dbReference type="Proteomes" id="UP001210678"/>
    </source>
</evidence>
<dbReference type="PRINTS" id="PR00344">
    <property type="entry name" value="BCTRLSENSOR"/>
</dbReference>
<dbReference type="SUPFAM" id="SSF47384">
    <property type="entry name" value="Homodimeric domain of signal transducing histidine kinase"/>
    <property type="match status" value="1"/>
</dbReference>
<dbReference type="Pfam" id="PF00072">
    <property type="entry name" value="Response_reg"/>
    <property type="match status" value="1"/>
</dbReference>
<dbReference type="PANTHER" id="PTHR43047:SF72">
    <property type="entry name" value="OSMOSENSING HISTIDINE PROTEIN KINASE SLN1"/>
    <property type="match status" value="1"/>
</dbReference>
<feature type="modified residue" description="4-aspartylphosphate" evidence="7">
    <location>
        <position position="318"/>
    </location>
</feature>
<evidence type="ECO:0000256" key="6">
    <source>
        <dbReference type="ARBA" id="ARBA00022801"/>
    </source>
</evidence>
<dbReference type="InterPro" id="IPR036097">
    <property type="entry name" value="HisK_dim/P_sf"/>
</dbReference>
<dbReference type="Gene3D" id="1.10.287.130">
    <property type="match status" value="1"/>
</dbReference>
<keyword evidence="11" id="KW-1185">Reference proteome</keyword>